<comment type="similarity">
    <text evidence="1 6">Belongs to the metallo-dependent hydrolases superfamily. Adenine deaminase family.</text>
</comment>
<dbReference type="InterPro" id="IPR006680">
    <property type="entry name" value="Amidohydro-rel"/>
</dbReference>
<dbReference type="InterPro" id="IPR006679">
    <property type="entry name" value="Adenine_deam"/>
</dbReference>
<dbReference type="AlphaFoldDB" id="A0A2M9V5I0"/>
<dbReference type="GO" id="GO:0006146">
    <property type="term" value="P:adenine catabolic process"/>
    <property type="evidence" value="ECO:0007669"/>
    <property type="project" value="InterPro"/>
</dbReference>
<evidence type="ECO:0000313" key="10">
    <source>
        <dbReference type="Proteomes" id="UP000231846"/>
    </source>
</evidence>
<dbReference type="RefSeq" id="WP_050441521.1">
    <property type="nucleotide sequence ID" value="NZ_JAQDLP010000002.1"/>
</dbReference>
<dbReference type="SUPFAM" id="SSF51338">
    <property type="entry name" value="Composite domain of metallo-dependent hydrolases"/>
    <property type="match status" value="1"/>
</dbReference>
<proteinExistence type="inferred from homology"/>
<evidence type="ECO:0000259" key="8">
    <source>
        <dbReference type="Pfam" id="PF13382"/>
    </source>
</evidence>
<evidence type="ECO:0000256" key="3">
    <source>
        <dbReference type="ARBA" id="ARBA00022801"/>
    </source>
</evidence>
<keyword evidence="3 6" id="KW-0378">Hydrolase</keyword>
<dbReference type="Pfam" id="PF01979">
    <property type="entry name" value="Amidohydro_1"/>
    <property type="match status" value="1"/>
</dbReference>
<dbReference type="Gene3D" id="2.30.40.10">
    <property type="entry name" value="Urease, subunit C, domain 1"/>
    <property type="match status" value="1"/>
</dbReference>
<dbReference type="GO" id="GO:0000034">
    <property type="term" value="F:adenine deaminase activity"/>
    <property type="evidence" value="ECO:0007669"/>
    <property type="project" value="UniProtKB-UniRule"/>
</dbReference>
<dbReference type="SUPFAM" id="SSF51556">
    <property type="entry name" value="Metallo-dependent hydrolases"/>
    <property type="match status" value="1"/>
</dbReference>
<evidence type="ECO:0000259" key="7">
    <source>
        <dbReference type="Pfam" id="PF01979"/>
    </source>
</evidence>
<feature type="domain" description="Adenine deaminase C-terminal" evidence="8">
    <location>
        <begin position="373"/>
        <end position="536"/>
    </location>
</feature>
<organism evidence="9 10">
    <name type="scientific">Bacteroides fragilis</name>
    <dbReference type="NCBI Taxonomy" id="817"/>
    <lineage>
        <taxon>Bacteria</taxon>
        <taxon>Pseudomonadati</taxon>
        <taxon>Bacteroidota</taxon>
        <taxon>Bacteroidia</taxon>
        <taxon>Bacteroidales</taxon>
        <taxon>Bacteroidaceae</taxon>
        <taxon>Bacteroides</taxon>
    </lineage>
</organism>
<evidence type="ECO:0000256" key="1">
    <source>
        <dbReference type="ARBA" id="ARBA00006773"/>
    </source>
</evidence>
<evidence type="ECO:0000313" key="9">
    <source>
        <dbReference type="EMBL" id="PJY73932.1"/>
    </source>
</evidence>
<dbReference type="InterPro" id="IPR032466">
    <property type="entry name" value="Metal_Hydrolase"/>
</dbReference>
<evidence type="ECO:0000256" key="2">
    <source>
        <dbReference type="ARBA" id="ARBA00012782"/>
    </source>
</evidence>
<dbReference type="Pfam" id="PF13382">
    <property type="entry name" value="Adenine_deam_C"/>
    <property type="match status" value="1"/>
</dbReference>
<evidence type="ECO:0000256" key="6">
    <source>
        <dbReference type="HAMAP-Rule" id="MF_01518"/>
    </source>
</evidence>
<dbReference type="InterPro" id="IPR026912">
    <property type="entry name" value="Adenine_deam_C"/>
</dbReference>
<evidence type="ECO:0000256" key="4">
    <source>
        <dbReference type="ARBA" id="ARBA00023211"/>
    </source>
</evidence>
<feature type="domain" description="Amidohydrolase-related" evidence="7">
    <location>
        <begin position="42"/>
        <end position="319"/>
    </location>
</feature>
<comment type="cofactor">
    <cofactor evidence="6">
        <name>Mn(2+)</name>
        <dbReference type="ChEBI" id="CHEBI:29035"/>
    </cofactor>
</comment>
<dbReference type="PANTHER" id="PTHR11113">
    <property type="entry name" value="N-ACETYLGLUCOSAMINE-6-PHOSPHATE DEACETYLASE"/>
    <property type="match status" value="1"/>
</dbReference>
<name>A0A2M9V5I0_BACFG</name>
<dbReference type="HAMAP" id="MF_01518">
    <property type="entry name" value="Adenine_deamin"/>
    <property type="match status" value="1"/>
</dbReference>
<protein>
    <recommendedName>
        <fullName evidence="2 6">Adenine deaminase</fullName>
        <shortName evidence="6">Adenase</shortName>
        <shortName evidence="6">Adenine aminase</shortName>
        <ecNumber evidence="2 6">3.5.4.2</ecNumber>
    </recommendedName>
</protein>
<comment type="caution">
    <text evidence="9">The sequence shown here is derived from an EMBL/GenBank/DDBJ whole genome shotgun (WGS) entry which is preliminary data.</text>
</comment>
<dbReference type="PANTHER" id="PTHR11113:SF2">
    <property type="entry name" value="ADENINE DEAMINASE"/>
    <property type="match status" value="1"/>
</dbReference>
<dbReference type="EC" id="3.5.4.2" evidence="2 6"/>
<sequence length="541" mass="59490">MKYEIEGNIVSVQHREIFEGSIMVENGIITDIRKHPINCGGFIIPGFIDSHVHIESSMLTPQEFGQLAVRQGTIAVVTDPHEMANVMGVEGIEFMINNSMDAKIKVYYTIPSCVPATSFDISGGTIASKDVEKLAVSGRFVGLSEVMNVPGVLAGEEEVMLKLDIANRLGLPVDGHAPELSGQKLVDYVGHGICTDHECTTLGEALEKIDVGMKVLIREGSAAYNYEALKSLIATNHGDVMFCSDDLHPDDFISGHINRLVRRSVASGFDLFHVLRVASINPIEHYKLDVGQLRTGDKADFVVVNNLQEFQTEKVYINGVKQYDSVLGENFKNERTSPVCLNNFLHGSVDISLLRKEVHGTIKVISVVQDELLTNIEYYNPKKVHDNLESDLEQDVLKIVYINRYTNGKPQVAFCKGFNLNKGAFASSIAHDSHNIIAIGCSDLELSKAINTIIVHKGGLAVCDSDQVEVLPLPIGGIMSDQSGEIVAADYKRLCNLINKMGCQLRSPFMTLSFMSLVVIPNIKIGESGLFSYADFNWIEE</sequence>
<dbReference type="EMBL" id="PDCW01000019">
    <property type="protein sequence ID" value="PJY73932.1"/>
    <property type="molecule type" value="Genomic_DNA"/>
</dbReference>
<gene>
    <name evidence="9" type="primary">adeC</name>
    <name evidence="6" type="synonym">ade</name>
    <name evidence="9" type="ORF">CQW34_02748</name>
</gene>
<dbReference type="NCBIfam" id="TIGR01178">
    <property type="entry name" value="ade"/>
    <property type="match status" value="1"/>
</dbReference>
<dbReference type="InterPro" id="IPR011059">
    <property type="entry name" value="Metal-dep_hydrolase_composite"/>
</dbReference>
<dbReference type="Proteomes" id="UP000231846">
    <property type="component" value="Unassembled WGS sequence"/>
</dbReference>
<dbReference type="Gene3D" id="3.20.20.140">
    <property type="entry name" value="Metal-dependent hydrolases"/>
    <property type="match status" value="1"/>
</dbReference>
<reference evidence="9 10" key="1">
    <citation type="journal article" date="2017" name="MBio">
        <title>Gut Symbiont Bacteroides fragilis Secretes a Eukaryotic-Like Ubiquitin Protein That Mediates Intraspecies Antagonism.</title>
        <authorList>
            <person name="Chatzidaki-Livanis M."/>
            <person name="Coyne M.J."/>
            <person name="Roelofs K.G."/>
            <person name="Gentyala R.R."/>
            <person name="Caldwell J.M."/>
            <person name="Comstock L.E."/>
        </authorList>
    </citation>
    <scope>NUCLEOTIDE SEQUENCE [LARGE SCALE GENOMIC DNA]</scope>
    <source>
        <strain evidence="9 10">12905</strain>
    </source>
</reference>
<comment type="catalytic activity">
    <reaction evidence="5 6">
        <text>adenine + H2O + H(+) = hypoxanthine + NH4(+)</text>
        <dbReference type="Rhea" id="RHEA:23688"/>
        <dbReference type="ChEBI" id="CHEBI:15377"/>
        <dbReference type="ChEBI" id="CHEBI:15378"/>
        <dbReference type="ChEBI" id="CHEBI:16708"/>
        <dbReference type="ChEBI" id="CHEBI:17368"/>
        <dbReference type="ChEBI" id="CHEBI:28938"/>
        <dbReference type="EC" id="3.5.4.2"/>
    </reaction>
</comment>
<accession>A0A2M9V5I0</accession>
<keyword evidence="4 6" id="KW-0464">Manganese</keyword>
<evidence type="ECO:0000256" key="5">
    <source>
        <dbReference type="ARBA" id="ARBA00047720"/>
    </source>
</evidence>